<feature type="domain" description="Uncharacterized protein YfbK C-terminal" evidence="1">
    <location>
        <begin position="406"/>
        <end position="492"/>
    </location>
</feature>
<protein>
    <recommendedName>
        <fullName evidence="1">Uncharacterized protein YfbK C-terminal domain-containing protein</fullName>
    </recommendedName>
</protein>
<dbReference type="InterPro" id="IPR021908">
    <property type="entry name" value="YfbK_C"/>
</dbReference>
<dbReference type="Proteomes" id="UP000321577">
    <property type="component" value="Unassembled WGS sequence"/>
</dbReference>
<organism evidence="2 3">
    <name type="scientific">Brevifollis gellanilyticus</name>
    <dbReference type="NCBI Taxonomy" id="748831"/>
    <lineage>
        <taxon>Bacteria</taxon>
        <taxon>Pseudomonadati</taxon>
        <taxon>Verrucomicrobiota</taxon>
        <taxon>Verrucomicrobiia</taxon>
        <taxon>Verrucomicrobiales</taxon>
        <taxon>Verrucomicrobiaceae</taxon>
    </lineage>
</organism>
<accession>A0A512M626</accession>
<evidence type="ECO:0000259" key="1">
    <source>
        <dbReference type="Pfam" id="PF12034"/>
    </source>
</evidence>
<dbReference type="EMBL" id="BKAG01000008">
    <property type="protein sequence ID" value="GEP42182.1"/>
    <property type="molecule type" value="Genomic_DNA"/>
</dbReference>
<evidence type="ECO:0000313" key="3">
    <source>
        <dbReference type="Proteomes" id="UP000321577"/>
    </source>
</evidence>
<gene>
    <name evidence="2" type="ORF">BGE01nite_14730</name>
</gene>
<comment type="caution">
    <text evidence="2">The sequence shown here is derived from an EMBL/GenBank/DDBJ whole genome shotgun (WGS) entry which is preliminary data.</text>
</comment>
<dbReference type="RefSeq" id="WP_146849785.1">
    <property type="nucleotide sequence ID" value="NZ_BKAG01000008.1"/>
</dbReference>
<evidence type="ECO:0000313" key="2">
    <source>
        <dbReference type="EMBL" id="GEP42182.1"/>
    </source>
</evidence>
<dbReference type="OrthoDB" id="178610at2"/>
<keyword evidence="3" id="KW-1185">Reference proteome</keyword>
<sequence length="497" mass="53315">MTSPANDTSELTAYSLGELHAHQATDIHRLLSDCPAATSELEQIEAVTDALRQFAPMPQDRLNPEQRHAVLRPVNMPRRVAPMQPRQPVKKPAAFWPVMRTVMKAAAVVTVTGAAYWMGRQTDLNGGSTLAGVSPAESAPVVTTPANSEKAELVVHAAPDPVTKPEVLVQAPVPAPVVNPAPAPAAPMVTELKPAPAPEKAPVVVVAALPEVTKPAAQQSEPAKNEPVVVSAPKPPVLLPVAVTHTNAALTFVATGKDETDQVSIRPANFRPLPAKVNAKEILASPAPVQAPKSTADGKPRTASEVYIHSWRGEVASCPWNPSTRLLRVTLQVPPNQPAADSVSTFPLQVSFDRRYVREFRRLCERHTPAAEMNTSGTQTVWYEFLPVSDEAVRTGRPVATVTLDKARFTTPSVGPFDSTKMGVLDRGMGWTSAREDFLFETAVVGFGMLLKGDHHSPALNHEIVLSLAEKGKGTDANGERGRFIREVNDARRAAGL</sequence>
<name>A0A512M626_9BACT</name>
<proteinExistence type="predicted"/>
<dbReference type="AlphaFoldDB" id="A0A512M626"/>
<dbReference type="Pfam" id="PF12034">
    <property type="entry name" value="YfbK_C"/>
    <property type="match status" value="1"/>
</dbReference>
<reference evidence="2 3" key="1">
    <citation type="submission" date="2019-07" db="EMBL/GenBank/DDBJ databases">
        <title>Whole genome shotgun sequence of Brevifollis gellanilyticus NBRC 108608.</title>
        <authorList>
            <person name="Hosoyama A."/>
            <person name="Uohara A."/>
            <person name="Ohji S."/>
            <person name="Ichikawa N."/>
        </authorList>
    </citation>
    <scope>NUCLEOTIDE SEQUENCE [LARGE SCALE GENOMIC DNA]</scope>
    <source>
        <strain evidence="2 3">NBRC 108608</strain>
    </source>
</reference>